<accession>A0ABX0UZ04</accession>
<comment type="function">
    <text evidence="1 10">Controls the rotational direction of flagella during chemotaxis.</text>
</comment>
<dbReference type="RefSeq" id="WP_166949309.1">
    <property type="nucleotide sequence ID" value="NZ_JAASQI010000002.1"/>
</dbReference>
<comment type="similarity">
    <text evidence="3 10">Belongs to the FliL family.</text>
</comment>
<sequence>MAELTIVDQPAAPSSGGVRAVLLAALVLTALAILLGGGIGFLMSSTIEENFRKKEQEAEAARAIPSTLHYNGDIMLVKLKPITTNLMSPDTVFIKIESSLVVDQAVRTDGNLLSVLSAEISQDVLTYLRTVTLAQLQGPAGLQNLREDLNDRAAIRSGGKVREFILETMVVQ</sequence>
<feature type="transmembrane region" description="Helical" evidence="10">
    <location>
        <begin position="20"/>
        <end position="43"/>
    </location>
</feature>
<dbReference type="Pfam" id="PF03748">
    <property type="entry name" value="FliL"/>
    <property type="match status" value="1"/>
</dbReference>
<keyword evidence="10" id="KW-0997">Cell inner membrane</keyword>
<evidence type="ECO:0000256" key="10">
    <source>
        <dbReference type="RuleBase" id="RU364125"/>
    </source>
</evidence>
<name>A0ABX0UZ04_9HYPH</name>
<dbReference type="InterPro" id="IPR005503">
    <property type="entry name" value="FliL"/>
</dbReference>
<keyword evidence="6 10" id="KW-0812">Transmembrane</keyword>
<evidence type="ECO:0000256" key="2">
    <source>
        <dbReference type="ARBA" id="ARBA00004162"/>
    </source>
</evidence>
<keyword evidence="9 10" id="KW-0472">Membrane</keyword>
<keyword evidence="11" id="KW-0969">Cilium</keyword>
<evidence type="ECO:0000256" key="5">
    <source>
        <dbReference type="ARBA" id="ARBA00022500"/>
    </source>
</evidence>
<dbReference type="Proteomes" id="UP001429580">
    <property type="component" value="Unassembled WGS sequence"/>
</dbReference>
<keyword evidence="12" id="KW-1185">Reference proteome</keyword>
<keyword evidence="5 10" id="KW-0145">Chemotaxis</keyword>
<evidence type="ECO:0000256" key="7">
    <source>
        <dbReference type="ARBA" id="ARBA00022779"/>
    </source>
</evidence>
<keyword evidence="4" id="KW-1003">Cell membrane</keyword>
<organism evidence="11 12">
    <name type="scientific">Pseudochelatococcus lubricantis</name>
    <dbReference type="NCBI Taxonomy" id="1538102"/>
    <lineage>
        <taxon>Bacteria</taxon>
        <taxon>Pseudomonadati</taxon>
        <taxon>Pseudomonadota</taxon>
        <taxon>Alphaproteobacteria</taxon>
        <taxon>Hyphomicrobiales</taxon>
        <taxon>Chelatococcaceae</taxon>
        <taxon>Pseudochelatococcus</taxon>
    </lineage>
</organism>
<gene>
    <name evidence="11" type="ORF">FHS82_000925</name>
</gene>
<comment type="subcellular location">
    <subcellularLocation>
        <location evidence="10">Cell inner membrane</location>
    </subcellularLocation>
    <subcellularLocation>
        <location evidence="2">Cell membrane</location>
        <topology evidence="2">Single-pass membrane protein</topology>
    </subcellularLocation>
</comment>
<protein>
    <recommendedName>
        <fullName evidence="10">Flagellar protein FliL</fullName>
    </recommendedName>
</protein>
<proteinExistence type="inferred from homology"/>
<keyword evidence="11" id="KW-0282">Flagellum</keyword>
<evidence type="ECO:0000256" key="1">
    <source>
        <dbReference type="ARBA" id="ARBA00002254"/>
    </source>
</evidence>
<keyword evidence="11" id="KW-0966">Cell projection</keyword>
<evidence type="ECO:0000256" key="6">
    <source>
        <dbReference type="ARBA" id="ARBA00022692"/>
    </source>
</evidence>
<keyword evidence="7 10" id="KW-0283">Flagellar rotation</keyword>
<comment type="caution">
    <text evidence="11">The sequence shown here is derived from an EMBL/GenBank/DDBJ whole genome shotgun (WGS) entry which is preliminary data.</text>
</comment>
<keyword evidence="8 10" id="KW-1133">Transmembrane helix</keyword>
<evidence type="ECO:0000256" key="4">
    <source>
        <dbReference type="ARBA" id="ARBA00022475"/>
    </source>
</evidence>
<reference evidence="11 12" key="1">
    <citation type="submission" date="2020-03" db="EMBL/GenBank/DDBJ databases">
        <title>Genomic Encyclopedia of Type Strains, Phase IV (KMG-IV): sequencing the most valuable type-strain genomes for metagenomic binning, comparative biology and taxonomic classification.</title>
        <authorList>
            <person name="Goeker M."/>
        </authorList>
    </citation>
    <scope>NUCLEOTIDE SEQUENCE [LARGE SCALE GENOMIC DNA]</scope>
    <source>
        <strain evidence="11 12">DSM 103870</strain>
    </source>
</reference>
<evidence type="ECO:0000256" key="3">
    <source>
        <dbReference type="ARBA" id="ARBA00008281"/>
    </source>
</evidence>
<evidence type="ECO:0000256" key="8">
    <source>
        <dbReference type="ARBA" id="ARBA00022989"/>
    </source>
</evidence>
<evidence type="ECO:0000256" key="9">
    <source>
        <dbReference type="ARBA" id="ARBA00023136"/>
    </source>
</evidence>
<dbReference type="EMBL" id="JAASQI010000002">
    <property type="protein sequence ID" value="NIJ57099.1"/>
    <property type="molecule type" value="Genomic_DNA"/>
</dbReference>
<evidence type="ECO:0000313" key="12">
    <source>
        <dbReference type="Proteomes" id="UP001429580"/>
    </source>
</evidence>
<evidence type="ECO:0000313" key="11">
    <source>
        <dbReference type="EMBL" id="NIJ57099.1"/>
    </source>
</evidence>